<protein>
    <submittedName>
        <fullName evidence="1">Uncharacterized protein</fullName>
    </submittedName>
</protein>
<dbReference type="EMBL" id="JACGWO010000002">
    <property type="protein sequence ID" value="KAK4435100.1"/>
    <property type="molecule type" value="Genomic_DNA"/>
</dbReference>
<keyword evidence="2" id="KW-1185">Reference proteome</keyword>
<dbReference type="Proteomes" id="UP001293254">
    <property type="component" value="Unassembled WGS sequence"/>
</dbReference>
<evidence type="ECO:0000313" key="2">
    <source>
        <dbReference type="Proteomes" id="UP001293254"/>
    </source>
</evidence>
<organism evidence="1 2">
    <name type="scientific">Sesamum alatum</name>
    <dbReference type="NCBI Taxonomy" id="300844"/>
    <lineage>
        <taxon>Eukaryota</taxon>
        <taxon>Viridiplantae</taxon>
        <taxon>Streptophyta</taxon>
        <taxon>Embryophyta</taxon>
        <taxon>Tracheophyta</taxon>
        <taxon>Spermatophyta</taxon>
        <taxon>Magnoliopsida</taxon>
        <taxon>eudicotyledons</taxon>
        <taxon>Gunneridae</taxon>
        <taxon>Pentapetalae</taxon>
        <taxon>asterids</taxon>
        <taxon>lamiids</taxon>
        <taxon>Lamiales</taxon>
        <taxon>Pedaliaceae</taxon>
        <taxon>Sesamum</taxon>
    </lineage>
</organism>
<sequence length="380" mass="40971">MDTSATKLNTHCLGATALARVQYTLKSRTNKTFKGASCFRGLAQNVGNSLEEYPFEYQILQEVASESDHGDFDLPDIPKQVAPHTLIDPNYAFAAPDTGSNAPSHDAPLDAPIRDAPLDASPLDAPPGMLPSMILPLMLLPLDAPFDDPPLNAPPTDALDTSGPGLDDTSNCLHQFFEDQKGKEFRLGVGALKPRSDHNEAIINAKRSKAEATGRWLTDSGCFPARAYGFSARSLRVSCFLGPLPVSLVAIGHDTTSFPYDHAPRSPTTSFLSMLSFSLRCWGRGVFAFVPVCGRRTGGCVMAKAGWAWSSVRWYLSLEGLGMEEAITGIYSAGGSRFRCLLRIRARGLGGPRGQGEGTSSRGPYYFGREFQSWAASSSI</sequence>
<gene>
    <name evidence="1" type="ORF">Salat_0673300</name>
</gene>
<evidence type="ECO:0000313" key="1">
    <source>
        <dbReference type="EMBL" id="KAK4435100.1"/>
    </source>
</evidence>
<reference evidence="1" key="2">
    <citation type="journal article" date="2024" name="Plant">
        <title>Genomic evolution and insights into agronomic trait innovations of Sesamum species.</title>
        <authorList>
            <person name="Miao H."/>
            <person name="Wang L."/>
            <person name="Qu L."/>
            <person name="Liu H."/>
            <person name="Sun Y."/>
            <person name="Le M."/>
            <person name="Wang Q."/>
            <person name="Wei S."/>
            <person name="Zheng Y."/>
            <person name="Lin W."/>
            <person name="Duan Y."/>
            <person name="Cao H."/>
            <person name="Xiong S."/>
            <person name="Wang X."/>
            <person name="Wei L."/>
            <person name="Li C."/>
            <person name="Ma Q."/>
            <person name="Ju M."/>
            <person name="Zhao R."/>
            <person name="Li G."/>
            <person name="Mu C."/>
            <person name="Tian Q."/>
            <person name="Mei H."/>
            <person name="Zhang T."/>
            <person name="Gao T."/>
            <person name="Zhang H."/>
        </authorList>
    </citation>
    <scope>NUCLEOTIDE SEQUENCE</scope>
    <source>
        <strain evidence="1">3651</strain>
    </source>
</reference>
<dbReference type="AlphaFoldDB" id="A0AAE1YRK5"/>
<comment type="caution">
    <text evidence="1">The sequence shown here is derived from an EMBL/GenBank/DDBJ whole genome shotgun (WGS) entry which is preliminary data.</text>
</comment>
<proteinExistence type="predicted"/>
<reference evidence="1" key="1">
    <citation type="submission" date="2020-06" db="EMBL/GenBank/DDBJ databases">
        <authorList>
            <person name="Li T."/>
            <person name="Hu X."/>
            <person name="Zhang T."/>
            <person name="Song X."/>
            <person name="Zhang H."/>
            <person name="Dai N."/>
            <person name="Sheng W."/>
            <person name="Hou X."/>
            <person name="Wei L."/>
        </authorList>
    </citation>
    <scope>NUCLEOTIDE SEQUENCE</scope>
    <source>
        <strain evidence="1">3651</strain>
        <tissue evidence="1">Leaf</tissue>
    </source>
</reference>
<accession>A0AAE1YRK5</accession>
<name>A0AAE1YRK5_9LAMI</name>